<gene>
    <name evidence="2" type="ORF">EDB81DRAFT_892309</name>
</gene>
<evidence type="ECO:0008006" key="4">
    <source>
        <dbReference type="Google" id="ProtNLM"/>
    </source>
</evidence>
<dbReference type="PANTHER" id="PTHR37538:SF1">
    <property type="entry name" value="BTB DOMAIN-CONTAINING PROTEIN"/>
    <property type="match status" value="1"/>
</dbReference>
<organism evidence="2 3">
    <name type="scientific">Dactylonectria macrodidyma</name>
    <dbReference type="NCBI Taxonomy" id="307937"/>
    <lineage>
        <taxon>Eukaryota</taxon>
        <taxon>Fungi</taxon>
        <taxon>Dikarya</taxon>
        <taxon>Ascomycota</taxon>
        <taxon>Pezizomycotina</taxon>
        <taxon>Sordariomycetes</taxon>
        <taxon>Hypocreomycetidae</taxon>
        <taxon>Hypocreales</taxon>
        <taxon>Nectriaceae</taxon>
        <taxon>Dactylonectria</taxon>
    </lineage>
</organism>
<feature type="compositionally biased region" description="Basic and acidic residues" evidence="1">
    <location>
        <begin position="251"/>
        <end position="261"/>
    </location>
</feature>
<accession>A0A9P9DEF9</accession>
<evidence type="ECO:0000313" key="3">
    <source>
        <dbReference type="Proteomes" id="UP000738349"/>
    </source>
</evidence>
<dbReference type="AlphaFoldDB" id="A0A9P9DEF9"/>
<keyword evidence="3" id="KW-1185">Reference proteome</keyword>
<dbReference type="Proteomes" id="UP000738349">
    <property type="component" value="Unassembled WGS sequence"/>
</dbReference>
<feature type="compositionally biased region" description="Acidic residues" evidence="1">
    <location>
        <begin position="241"/>
        <end position="250"/>
    </location>
</feature>
<comment type="caution">
    <text evidence="2">The sequence shown here is derived from an EMBL/GenBank/DDBJ whole genome shotgun (WGS) entry which is preliminary data.</text>
</comment>
<evidence type="ECO:0000256" key="1">
    <source>
        <dbReference type="SAM" id="MobiDB-lite"/>
    </source>
</evidence>
<sequence>MVHFLYTGTYRFFKPGEQSRDKQTAEFGTSLQVFSAARVYHLPHLRDLAAREVQRLGDSLSLPCMMDVLHNVHPNLCDEDKWLQTYVASRTRAVLDALDRSRADALLLEIGCATTINKALLKAVVKRELEEREALAEDEDKPTEEDKPAEEEYYKVAEKDLFSDAEPSAERAVEGPLVDDCLSSWHQLLPVRYHVSENSDPGQDPASAELEPPATLSKKGKKAINREQLPPAPAPPPPAEKEEEEDEMNVEDEKNPAKDPIVEVEQEQATPTEAPDENSHGSVVFGLVERRHLMKHMKSGEWKECGNCAEYLGQLSYELKHVEK</sequence>
<proteinExistence type="predicted"/>
<dbReference type="OrthoDB" id="3594103at2759"/>
<name>A0A9P9DEF9_9HYPO</name>
<dbReference type="EMBL" id="JAGMUV010000028">
    <property type="protein sequence ID" value="KAH7117447.1"/>
    <property type="molecule type" value="Genomic_DNA"/>
</dbReference>
<evidence type="ECO:0000313" key="2">
    <source>
        <dbReference type="EMBL" id="KAH7117447.1"/>
    </source>
</evidence>
<feature type="region of interest" description="Disordered" evidence="1">
    <location>
        <begin position="196"/>
        <end position="282"/>
    </location>
</feature>
<dbReference type="PANTHER" id="PTHR37538">
    <property type="entry name" value="BTB DOMAIN-CONTAINING PROTEIN"/>
    <property type="match status" value="1"/>
</dbReference>
<protein>
    <recommendedName>
        <fullName evidence="4">BTB domain-containing protein</fullName>
    </recommendedName>
</protein>
<reference evidence="2" key="1">
    <citation type="journal article" date="2021" name="Nat. Commun.">
        <title>Genetic determinants of endophytism in the Arabidopsis root mycobiome.</title>
        <authorList>
            <person name="Mesny F."/>
            <person name="Miyauchi S."/>
            <person name="Thiergart T."/>
            <person name="Pickel B."/>
            <person name="Atanasova L."/>
            <person name="Karlsson M."/>
            <person name="Huettel B."/>
            <person name="Barry K.W."/>
            <person name="Haridas S."/>
            <person name="Chen C."/>
            <person name="Bauer D."/>
            <person name="Andreopoulos W."/>
            <person name="Pangilinan J."/>
            <person name="LaButti K."/>
            <person name="Riley R."/>
            <person name="Lipzen A."/>
            <person name="Clum A."/>
            <person name="Drula E."/>
            <person name="Henrissat B."/>
            <person name="Kohler A."/>
            <person name="Grigoriev I.V."/>
            <person name="Martin F.M."/>
            <person name="Hacquard S."/>
        </authorList>
    </citation>
    <scope>NUCLEOTIDE SEQUENCE</scope>
    <source>
        <strain evidence="2">MPI-CAGE-AT-0147</strain>
    </source>
</reference>